<dbReference type="PANTHER" id="PTHR48090">
    <property type="entry name" value="UNDECAPRENYL-PHOSPHATE 4-DEOXY-4-FORMAMIDO-L-ARABINOSE TRANSFERASE-RELATED"/>
    <property type="match status" value="1"/>
</dbReference>
<dbReference type="InterPro" id="IPR029044">
    <property type="entry name" value="Nucleotide-diphossugar_trans"/>
</dbReference>
<accession>A0A975U7X8</accession>
<dbReference type="SUPFAM" id="SSF53448">
    <property type="entry name" value="Nucleotide-diphospho-sugar transferases"/>
    <property type="match status" value="1"/>
</dbReference>
<sequence length="310" mass="35094">MDNLKIAVLLPCYNEEGAIGRTVKDFKKSLPSAEIYVYDNNSSDNTISEALEAGAIVRREPRQGKGEVVRRMFSDIEADIYLMCDGDSTYDASISPLLIDKLIEEHLDMVVGIRSRTNDAYPLGHIIGNKSFSRIVNIFFNASLLDIFSGYRVFSRRFVKTIPVLSDGFQIETELTVHALHHKFPIQEVPTTYQERPNGTRSKLRTFKDGFKILNFVLFLIRDIRPLFFFSMLSVLLSVLSLFLGIPVVIEFLESGLVNKVPTAILSSSIGIIAIICLFTGLILDNVRRGRVESILLYYKSVLDRSYYEN</sequence>
<dbReference type="Pfam" id="PF00535">
    <property type="entry name" value="Glycos_transf_2"/>
    <property type="match status" value="1"/>
</dbReference>
<gene>
    <name evidence="3" type="ORF">KNV97_15375</name>
</gene>
<feature type="transmembrane region" description="Helical" evidence="1">
    <location>
        <begin position="227"/>
        <end position="250"/>
    </location>
</feature>
<dbReference type="Gene3D" id="3.90.550.10">
    <property type="entry name" value="Spore Coat Polysaccharide Biosynthesis Protein SpsA, Chain A"/>
    <property type="match status" value="1"/>
</dbReference>
<proteinExistence type="predicted"/>
<dbReference type="KEGG" id="vos:KNV97_15375"/>
<evidence type="ECO:0000313" key="3">
    <source>
        <dbReference type="EMBL" id="QXO16843.1"/>
    </source>
</evidence>
<dbReference type="CDD" id="cd04179">
    <property type="entry name" value="DPM_DPG-synthase_like"/>
    <property type="match status" value="1"/>
</dbReference>
<reference evidence="3" key="1">
    <citation type="submission" date="2021-06" db="EMBL/GenBank/DDBJ databases">
        <title>Vibrio nov. sp., novel gut bacterium isolated from Yellow Sea oyster.</title>
        <authorList>
            <person name="Muhammad N."/>
            <person name="Nguyen T.H."/>
            <person name="Lee Y.-J."/>
            <person name="Ko J."/>
            <person name="Kim S.-G."/>
        </authorList>
    </citation>
    <scope>NUCLEOTIDE SEQUENCE</scope>
    <source>
        <strain evidence="3">OG9-811</strain>
    </source>
</reference>
<name>A0A975U7X8_9VIBR</name>
<dbReference type="InterPro" id="IPR050256">
    <property type="entry name" value="Glycosyltransferase_2"/>
</dbReference>
<keyword evidence="1" id="KW-0472">Membrane</keyword>
<keyword evidence="1" id="KW-1133">Transmembrane helix</keyword>
<evidence type="ECO:0000256" key="1">
    <source>
        <dbReference type="SAM" id="Phobius"/>
    </source>
</evidence>
<evidence type="ECO:0000259" key="2">
    <source>
        <dbReference type="Pfam" id="PF00535"/>
    </source>
</evidence>
<feature type="domain" description="Glycosyltransferase 2-like" evidence="2">
    <location>
        <begin position="8"/>
        <end position="160"/>
    </location>
</feature>
<dbReference type="Proteomes" id="UP000694232">
    <property type="component" value="Chromosome 1"/>
</dbReference>
<dbReference type="RefSeq" id="WP_136483422.1">
    <property type="nucleotide sequence ID" value="NZ_CP076643.1"/>
</dbReference>
<keyword evidence="4" id="KW-1185">Reference proteome</keyword>
<organism evidence="3 4">
    <name type="scientific">Vibrio ostreae</name>
    <dbReference type="NCBI Taxonomy" id="2841925"/>
    <lineage>
        <taxon>Bacteria</taxon>
        <taxon>Pseudomonadati</taxon>
        <taxon>Pseudomonadota</taxon>
        <taxon>Gammaproteobacteria</taxon>
        <taxon>Vibrionales</taxon>
        <taxon>Vibrionaceae</taxon>
        <taxon>Vibrio</taxon>
    </lineage>
</organism>
<dbReference type="PANTHER" id="PTHR48090:SF7">
    <property type="entry name" value="RFBJ PROTEIN"/>
    <property type="match status" value="1"/>
</dbReference>
<keyword evidence="1" id="KW-0812">Transmembrane</keyword>
<evidence type="ECO:0000313" key="4">
    <source>
        <dbReference type="Proteomes" id="UP000694232"/>
    </source>
</evidence>
<dbReference type="InterPro" id="IPR001173">
    <property type="entry name" value="Glyco_trans_2-like"/>
</dbReference>
<protein>
    <submittedName>
        <fullName evidence="3">Glycosyltransferase family 2 protein</fullName>
    </submittedName>
</protein>
<dbReference type="EMBL" id="CP076643">
    <property type="protein sequence ID" value="QXO16843.1"/>
    <property type="molecule type" value="Genomic_DNA"/>
</dbReference>
<dbReference type="AlphaFoldDB" id="A0A975U7X8"/>
<feature type="transmembrane region" description="Helical" evidence="1">
    <location>
        <begin position="262"/>
        <end position="284"/>
    </location>
</feature>